<evidence type="ECO:0000256" key="7">
    <source>
        <dbReference type="ARBA" id="ARBA00025213"/>
    </source>
</evidence>
<feature type="compositionally biased region" description="Basic and acidic residues" evidence="10">
    <location>
        <begin position="1"/>
        <end position="11"/>
    </location>
</feature>
<dbReference type="InterPro" id="IPR045346">
    <property type="entry name" value="Ermin"/>
</dbReference>
<dbReference type="GO" id="GO:0070062">
    <property type="term" value="C:extracellular exosome"/>
    <property type="evidence" value="ECO:0007669"/>
    <property type="project" value="TreeGrafter"/>
</dbReference>
<dbReference type="SUPFAM" id="SSF48678">
    <property type="entry name" value="Moesin tail domain"/>
    <property type="match status" value="1"/>
</dbReference>
<dbReference type="CTD" id="57471"/>
<keyword evidence="3" id="KW-0963">Cytoplasm</keyword>
<dbReference type="GO" id="GO:0043209">
    <property type="term" value="C:myelin sheath"/>
    <property type="evidence" value="ECO:0007669"/>
    <property type="project" value="TreeGrafter"/>
</dbReference>
<dbReference type="GO" id="GO:0008360">
    <property type="term" value="P:regulation of cell shape"/>
    <property type="evidence" value="ECO:0007669"/>
    <property type="project" value="InterPro"/>
</dbReference>
<dbReference type="GO" id="GO:0031344">
    <property type="term" value="P:regulation of cell projection organization"/>
    <property type="evidence" value="ECO:0007669"/>
    <property type="project" value="TreeGrafter"/>
</dbReference>
<dbReference type="GO" id="GO:0005938">
    <property type="term" value="C:cell cortex"/>
    <property type="evidence" value="ECO:0007669"/>
    <property type="project" value="TreeGrafter"/>
</dbReference>
<evidence type="ECO:0000256" key="1">
    <source>
        <dbReference type="ARBA" id="ARBA00004245"/>
    </source>
</evidence>
<dbReference type="GO" id="GO:0033270">
    <property type="term" value="C:paranode region of axon"/>
    <property type="evidence" value="ECO:0007669"/>
    <property type="project" value="TreeGrafter"/>
</dbReference>
<evidence type="ECO:0000256" key="5">
    <source>
        <dbReference type="ARBA" id="ARBA00023203"/>
    </source>
</evidence>
<name>A0AAJ7WMG7_PETMA</name>
<keyword evidence="4" id="KW-0597">Phosphoprotein</keyword>
<dbReference type="Gene3D" id="6.10.360.10">
    <property type="match status" value="1"/>
</dbReference>
<evidence type="ECO:0000256" key="8">
    <source>
        <dbReference type="ARBA" id="ARBA00026168"/>
    </source>
</evidence>
<feature type="compositionally biased region" description="Basic and acidic residues" evidence="10">
    <location>
        <begin position="60"/>
        <end position="79"/>
    </location>
</feature>
<evidence type="ECO:0000256" key="3">
    <source>
        <dbReference type="ARBA" id="ARBA00022490"/>
    </source>
</evidence>
<keyword evidence="11" id="KW-1185">Reference proteome</keyword>
<evidence type="ECO:0000256" key="4">
    <source>
        <dbReference type="ARBA" id="ARBA00022553"/>
    </source>
</evidence>
<dbReference type="GO" id="GO:0033269">
    <property type="term" value="C:internode region of axon"/>
    <property type="evidence" value="ECO:0007669"/>
    <property type="project" value="TreeGrafter"/>
</dbReference>
<evidence type="ECO:0000313" key="11">
    <source>
        <dbReference type="Proteomes" id="UP001318040"/>
    </source>
</evidence>
<feature type="compositionally biased region" description="Basic and acidic residues" evidence="10">
    <location>
        <begin position="22"/>
        <end position="39"/>
    </location>
</feature>
<comment type="subcellular location">
    <subcellularLocation>
        <location evidence="1">Cytoplasm</location>
        <location evidence="1">Cytoskeleton</location>
    </subcellularLocation>
</comment>
<dbReference type="KEGG" id="pmrn:116938647"/>
<dbReference type="GO" id="GO:0005856">
    <property type="term" value="C:cytoskeleton"/>
    <property type="evidence" value="ECO:0007669"/>
    <property type="project" value="UniProtKB-SubCell"/>
</dbReference>
<evidence type="ECO:0000313" key="12">
    <source>
        <dbReference type="RefSeq" id="XP_032801953.1"/>
    </source>
</evidence>
<dbReference type="GO" id="GO:0051015">
    <property type="term" value="F:actin filament binding"/>
    <property type="evidence" value="ECO:0007669"/>
    <property type="project" value="InterPro"/>
</dbReference>
<reference evidence="12" key="1">
    <citation type="submission" date="2025-08" db="UniProtKB">
        <authorList>
            <consortium name="RefSeq"/>
        </authorList>
    </citation>
    <scope>IDENTIFICATION</scope>
    <source>
        <tissue evidence="12">Sperm</tissue>
    </source>
</reference>
<evidence type="ECO:0000256" key="2">
    <source>
        <dbReference type="ARBA" id="ARBA00011216"/>
    </source>
</evidence>
<organism evidence="11 12">
    <name type="scientific">Petromyzon marinus</name>
    <name type="common">Sea lamprey</name>
    <dbReference type="NCBI Taxonomy" id="7757"/>
    <lineage>
        <taxon>Eukaryota</taxon>
        <taxon>Metazoa</taxon>
        <taxon>Chordata</taxon>
        <taxon>Craniata</taxon>
        <taxon>Vertebrata</taxon>
        <taxon>Cyclostomata</taxon>
        <taxon>Hyperoartia</taxon>
        <taxon>Petromyzontiformes</taxon>
        <taxon>Petromyzontidae</taxon>
        <taxon>Petromyzon</taxon>
    </lineage>
</organism>
<dbReference type="GO" id="GO:0001763">
    <property type="term" value="P:morphogenesis of a branching structure"/>
    <property type="evidence" value="ECO:0007669"/>
    <property type="project" value="TreeGrafter"/>
</dbReference>
<sequence>MAENAAEKQDADAVITSTNGSSKDDKGSLMEAREETREDVCEESSQLDSYTPENGVSQTEEARQGDKREPDGEKTHADETASIPPLSEQAADQAVAVETGEGETTEAEESPSSDQSDSAQAEEEEEMQPQCDSPSDANGADSAPDAVSPTAKPRSPSIVFPVEARRRDVAKCSYNMYNTVSYRNIRKGNTRQRIDEFESMMYTN</sequence>
<gene>
    <name evidence="12" type="primary">ERMN</name>
</gene>
<dbReference type="RefSeq" id="XP_032801953.1">
    <property type="nucleotide sequence ID" value="XM_032946062.1"/>
</dbReference>
<dbReference type="GO" id="GO:0007015">
    <property type="term" value="P:actin filament organization"/>
    <property type="evidence" value="ECO:0007669"/>
    <property type="project" value="InterPro"/>
</dbReference>
<comment type="subunit">
    <text evidence="2">Binds actin.</text>
</comment>
<feature type="compositionally biased region" description="Acidic residues" evidence="10">
    <location>
        <begin position="100"/>
        <end position="111"/>
    </location>
</feature>
<dbReference type="GO" id="GO:0030175">
    <property type="term" value="C:filopodium"/>
    <property type="evidence" value="ECO:0007669"/>
    <property type="project" value="TreeGrafter"/>
</dbReference>
<dbReference type="PANTHER" id="PTHR47137:SF1">
    <property type="entry name" value="ERMIN"/>
    <property type="match status" value="1"/>
</dbReference>
<comment type="function">
    <text evidence="7">Plays a role in cytoskeletal rearrangements during the late wrapping and/or compaction phases of myelinogenesis as well as in maintenance and stability of myelin sheath in the adult. May play an important role in late-stage oligodendroglia maturation, myelin/Ranvier node formation during CNS development, and in the maintenance and plasticity of related structures in the mature CNS.</text>
</comment>
<keyword evidence="5" id="KW-0009">Actin-binding</keyword>
<proteinExistence type="predicted"/>
<evidence type="ECO:0000256" key="10">
    <source>
        <dbReference type="SAM" id="MobiDB-lite"/>
    </source>
</evidence>
<accession>A0AAJ7WMG7</accession>
<protein>
    <recommendedName>
        <fullName evidence="8">Ermin</fullName>
    </recommendedName>
    <alternativeName>
        <fullName evidence="9">Juxtanodin</fullName>
    </alternativeName>
</protein>
<evidence type="ECO:0000256" key="6">
    <source>
        <dbReference type="ARBA" id="ARBA00023212"/>
    </source>
</evidence>
<dbReference type="InterPro" id="IPR008954">
    <property type="entry name" value="Moesin_tail_sf"/>
</dbReference>
<dbReference type="AlphaFoldDB" id="A0AAJ7WMG7"/>
<feature type="region of interest" description="Disordered" evidence="10">
    <location>
        <begin position="1"/>
        <end position="159"/>
    </location>
</feature>
<evidence type="ECO:0000256" key="9">
    <source>
        <dbReference type="ARBA" id="ARBA00031224"/>
    </source>
</evidence>
<dbReference type="Pfam" id="PF20491">
    <property type="entry name" value="Ermin"/>
    <property type="match status" value="1"/>
</dbReference>
<dbReference type="GO" id="GO:0043025">
    <property type="term" value="C:neuronal cell body"/>
    <property type="evidence" value="ECO:0007669"/>
    <property type="project" value="TreeGrafter"/>
</dbReference>
<feature type="compositionally biased region" description="Polar residues" evidence="10">
    <location>
        <begin position="43"/>
        <end position="59"/>
    </location>
</feature>
<dbReference type="Proteomes" id="UP001318040">
    <property type="component" value="Chromosome 4"/>
</dbReference>
<dbReference type="PANTHER" id="PTHR47137">
    <property type="entry name" value="ERMIN"/>
    <property type="match status" value="1"/>
</dbReference>
<keyword evidence="6" id="KW-0206">Cytoskeleton</keyword>